<organism evidence="1 2">
    <name type="scientific">Vigna mungo</name>
    <name type="common">Black gram</name>
    <name type="synonym">Phaseolus mungo</name>
    <dbReference type="NCBI Taxonomy" id="3915"/>
    <lineage>
        <taxon>Eukaryota</taxon>
        <taxon>Viridiplantae</taxon>
        <taxon>Streptophyta</taxon>
        <taxon>Embryophyta</taxon>
        <taxon>Tracheophyta</taxon>
        <taxon>Spermatophyta</taxon>
        <taxon>Magnoliopsida</taxon>
        <taxon>eudicotyledons</taxon>
        <taxon>Gunneridae</taxon>
        <taxon>Pentapetalae</taxon>
        <taxon>rosids</taxon>
        <taxon>fabids</taxon>
        <taxon>Fabales</taxon>
        <taxon>Fabaceae</taxon>
        <taxon>Papilionoideae</taxon>
        <taxon>50 kb inversion clade</taxon>
        <taxon>NPAAA clade</taxon>
        <taxon>indigoferoid/millettioid clade</taxon>
        <taxon>Phaseoleae</taxon>
        <taxon>Vigna</taxon>
    </lineage>
</organism>
<gene>
    <name evidence="1" type="ORF">V8G54_003546</name>
</gene>
<protein>
    <submittedName>
        <fullName evidence="1">Uncharacterized protein</fullName>
    </submittedName>
</protein>
<name>A0AAQ3PC76_VIGMU</name>
<evidence type="ECO:0000313" key="2">
    <source>
        <dbReference type="Proteomes" id="UP001374535"/>
    </source>
</evidence>
<proteinExistence type="predicted"/>
<sequence>MDLNKEKGGTNFQLRAWCDTKAIVEINSILREIDQILIQQTPFKWCVNMNKPIEVCTPLLKGMEDHGNLMICATLNLDEGPLPQHGAHDIGMSWEELLMQRIQDKQSRMIEMNKELSDLAAMVGDERNKRQEPSFFGADVHGEAYDGDVHCDANVGEARKIKDLDAKGLSCAKKQTLSHLGPVHREIGKVKR</sequence>
<dbReference type="Proteomes" id="UP001374535">
    <property type="component" value="Chromosome 1"/>
</dbReference>
<evidence type="ECO:0000313" key="1">
    <source>
        <dbReference type="EMBL" id="WVZ25002.1"/>
    </source>
</evidence>
<keyword evidence="2" id="KW-1185">Reference proteome</keyword>
<reference evidence="1 2" key="1">
    <citation type="journal article" date="2023" name="Life. Sci Alliance">
        <title>Evolutionary insights into 3D genome organization and epigenetic landscape of Vigna mungo.</title>
        <authorList>
            <person name="Junaid A."/>
            <person name="Singh B."/>
            <person name="Bhatia S."/>
        </authorList>
    </citation>
    <scope>NUCLEOTIDE SEQUENCE [LARGE SCALE GENOMIC DNA]</scope>
    <source>
        <strain evidence="1">Urdbean</strain>
    </source>
</reference>
<dbReference type="EMBL" id="CP144700">
    <property type="protein sequence ID" value="WVZ25002.1"/>
    <property type="molecule type" value="Genomic_DNA"/>
</dbReference>
<accession>A0AAQ3PC76</accession>
<dbReference type="AlphaFoldDB" id="A0AAQ3PC76"/>